<reference evidence="2 3" key="1">
    <citation type="submission" date="2018-11" db="EMBL/GenBank/DDBJ databases">
        <authorList>
            <consortium name="Pathogen Informatics"/>
        </authorList>
    </citation>
    <scope>NUCLEOTIDE SEQUENCE [LARGE SCALE GENOMIC DNA]</scope>
    <source>
        <strain>Denwood</strain>
        <strain evidence="3">Zambia</strain>
    </source>
</reference>
<feature type="compositionally biased region" description="Low complexity" evidence="1">
    <location>
        <begin position="363"/>
        <end position="374"/>
    </location>
</feature>
<organism evidence="2 3">
    <name type="scientific">Schistosoma mattheei</name>
    <dbReference type="NCBI Taxonomy" id="31246"/>
    <lineage>
        <taxon>Eukaryota</taxon>
        <taxon>Metazoa</taxon>
        <taxon>Spiralia</taxon>
        <taxon>Lophotrochozoa</taxon>
        <taxon>Platyhelminthes</taxon>
        <taxon>Trematoda</taxon>
        <taxon>Digenea</taxon>
        <taxon>Strigeidida</taxon>
        <taxon>Schistosomatoidea</taxon>
        <taxon>Schistosomatidae</taxon>
        <taxon>Schistosoma</taxon>
    </lineage>
</organism>
<dbReference type="STRING" id="31246.A0A183P417"/>
<dbReference type="PANTHER" id="PTHR21696:SF2">
    <property type="entry name" value="PROTEIN UNC-79 HOMOLOG"/>
    <property type="match status" value="1"/>
</dbReference>
<name>A0A183P417_9TREM</name>
<dbReference type="Pfam" id="PF14776">
    <property type="entry name" value="UNC-79"/>
    <property type="match status" value="2"/>
</dbReference>
<protein>
    <submittedName>
        <fullName evidence="2">Uncharacterized protein</fullName>
    </submittedName>
</protein>
<feature type="compositionally biased region" description="Polar residues" evidence="1">
    <location>
        <begin position="375"/>
        <end position="388"/>
    </location>
</feature>
<dbReference type="InterPro" id="IPR024855">
    <property type="entry name" value="UNC79"/>
</dbReference>
<dbReference type="EMBL" id="UZAL01029427">
    <property type="protein sequence ID" value="VDP48139.1"/>
    <property type="molecule type" value="Genomic_DNA"/>
</dbReference>
<proteinExistence type="predicted"/>
<sequence length="452" mass="50588">MLLYFPSNMQSGVIDLLCSVVIPLIYNMSDDQESYAIDCIPSILTLVFQHVEKVEYHVWVLESFMSRKKDLYKDLLMIIAYGPTEARLPAVCLFFHYWPENYPTAFYGNQALQPIHYTWECKYTMRFTFFSVMTVNPKISIQQSGKPPPLYVCLDCADALNRLDFDQLIDILLPTKQPLSCVYVSHHNQPLRKAGTNCEIRDQISLTCESKTCRSKNNSASVTCWSTGCTYLTGNRAIRLCELCHSLRHIYPDINQPSVDRNKKQMDTNLTQNTSDTTTVFEVTNSTGINNDNNEEDGHSTTHIYQSSLPDVWDMSIDSQPCMIQAIISLTLETMPRWRQVLLGGVENGDESTNRIVAGLTCPSSSAPGGPTSTNEMAGTTTRNQTTSGSCVGNSGIAGINDFANNTGTETGAITLLGRYRDEDHRVLAIYGAFLVGEKCRPRERINIVSLL</sequence>
<keyword evidence="3" id="KW-1185">Reference proteome</keyword>
<evidence type="ECO:0000313" key="3">
    <source>
        <dbReference type="Proteomes" id="UP000269396"/>
    </source>
</evidence>
<dbReference type="Proteomes" id="UP000269396">
    <property type="component" value="Unassembled WGS sequence"/>
</dbReference>
<feature type="region of interest" description="Disordered" evidence="1">
    <location>
        <begin position="362"/>
        <end position="388"/>
    </location>
</feature>
<gene>
    <name evidence="2" type="ORF">SMTD_LOCUS9103</name>
</gene>
<dbReference type="PANTHER" id="PTHR21696">
    <property type="entry name" value="PROTEIN UNC-79 HOMOLOG"/>
    <property type="match status" value="1"/>
</dbReference>
<accession>A0A183P417</accession>
<evidence type="ECO:0000256" key="1">
    <source>
        <dbReference type="SAM" id="MobiDB-lite"/>
    </source>
</evidence>
<evidence type="ECO:0000313" key="2">
    <source>
        <dbReference type="EMBL" id="VDP48139.1"/>
    </source>
</evidence>
<dbReference type="AlphaFoldDB" id="A0A183P417"/>